<dbReference type="Proteomes" id="UP000036403">
    <property type="component" value="Unassembled WGS sequence"/>
</dbReference>
<evidence type="ECO:0000256" key="2">
    <source>
        <dbReference type="SAM" id="MobiDB-lite"/>
    </source>
</evidence>
<evidence type="ECO:0000313" key="5">
    <source>
        <dbReference type="Proteomes" id="UP000036403"/>
    </source>
</evidence>
<dbReference type="OrthoDB" id="7555282at2759"/>
<dbReference type="PROSITE" id="PS50878">
    <property type="entry name" value="RT_POL"/>
    <property type="match status" value="1"/>
</dbReference>
<sequence>MLVGLKLNTRGGPKLATLSSNGENNYREYYPRWYATQSGESTLSGGWPHGFWGGGQTLLAKGSIGISLGKTDLESQALNYEGKFNTPNERRLWVNLQDANKKVEELLRENLLLEENISQITQRLEYLEKTNKVEIIEQKENEYYTDEEELERETDWIIKSRKKNKKRKANTSPEVSPQQEASSSGNSNMNLNPIKKWKEKKNLEPPPVNVIGVKQYQELHAITQEITKNFKVEDCPDLASDHSSVILTVSNAVIKRQIPLTLTNRKANWLGFRAELEKKITLKVSLKTPEQLEEEVNKFNTDIQQAAWDNTPMIQRRNMGYNYPKEIRDMVNMKRRARKKWQHTRSPEDKTYKKAPGFDLISGNILKELPRKGLAKFLHLTNAVIRLKCFPESWKVAEVIMIPKPGKPENEVTSYRPISLLPIMSKILERLLLKRLKPIIEERKLIPSHQFGFREKHSTIDQVHRITNIIERALEEKQICSSIFLDVAQAFDKIGTFV</sequence>
<dbReference type="Pfam" id="PF00078">
    <property type="entry name" value="RVT_1"/>
    <property type="match status" value="1"/>
</dbReference>
<dbReference type="InterPro" id="IPR000477">
    <property type="entry name" value="RT_dom"/>
</dbReference>
<keyword evidence="5" id="KW-1185">Reference proteome</keyword>
<proteinExistence type="predicted"/>
<dbReference type="GO" id="GO:0003964">
    <property type="term" value="F:RNA-directed DNA polymerase activity"/>
    <property type="evidence" value="ECO:0007669"/>
    <property type="project" value="UniProtKB-KW"/>
</dbReference>
<dbReference type="PaxDb" id="67767-A0A0J7KIA9"/>
<feature type="compositionally biased region" description="Polar residues" evidence="2">
    <location>
        <begin position="170"/>
        <end position="191"/>
    </location>
</feature>
<keyword evidence="4" id="KW-0808">Transferase</keyword>
<evidence type="ECO:0000256" key="1">
    <source>
        <dbReference type="SAM" id="Coils"/>
    </source>
</evidence>
<keyword evidence="4" id="KW-0548">Nucleotidyltransferase</keyword>
<name>A0A0J7KIA9_LASNI</name>
<dbReference type="AlphaFoldDB" id="A0A0J7KIA9"/>
<protein>
    <submittedName>
        <fullName evidence="4">Reverse transcriptase</fullName>
    </submittedName>
</protein>
<evidence type="ECO:0000259" key="3">
    <source>
        <dbReference type="PROSITE" id="PS50878"/>
    </source>
</evidence>
<feature type="region of interest" description="Disordered" evidence="2">
    <location>
        <begin position="161"/>
        <end position="192"/>
    </location>
</feature>
<feature type="domain" description="Reverse transcriptase" evidence="3">
    <location>
        <begin position="383"/>
        <end position="498"/>
    </location>
</feature>
<accession>A0A0J7KIA9</accession>
<dbReference type="STRING" id="67767.A0A0J7KIA9"/>
<comment type="caution">
    <text evidence="4">The sequence shown here is derived from an EMBL/GenBank/DDBJ whole genome shotgun (WGS) entry which is preliminary data.</text>
</comment>
<dbReference type="EMBL" id="LBMM01006960">
    <property type="protein sequence ID" value="KMQ90158.1"/>
    <property type="molecule type" value="Genomic_DNA"/>
</dbReference>
<reference evidence="4 5" key="1">
    <citation type="submission" date="2015-04" db="EMBL/GenBank/DDBJ databases">
        <title>Lasius niger genome sequencing.</title>
        <authorList>
            <person name="Konorov E.A."/>
            <person name="Nikitin M.A."/>
            <person name="Kirill M.V."/>
            <person name="Chang P."/>
        </authorList>
    </citation>
    <scope>NUCLEOTIDE SEQUENCE [LARGE SCALE GENOMIC DNA]</scope>
    <source>
        <tissue evidence="4">Whole</tissue>
    </source>
</reference>
<keyword evidence="4" id="KW-0695">RNA-directed DNA polymerase</keyword>
<dbReference type="PANTHER" id="PTHR19446">
    <property type="entry name" value="REVERSE TRANSCRIPTASES"/>
    <property type="match status" value="1"/>
</dbReference>
<gene>
    <name evidence="4" type="ORF">RF55_10108</name>
</gene>
<dbReference type="SUPFAM" id="SSF56672">
    <property type="entry name" value="DNA/RNA polymerases"/>
    <property type="match status" value="1"/>
</dbReference>
<feature type="coiled-coil region" evidence="1">
    <location>
        <begin position="96"/>
        <end position="153"/>
    </location>
</feature>
<organism evidence="4 5">
    <name type="scientific">Lasius niger</name>
    <name type="common">Black garden ant</name>
    <dbReference type="NCBI Taxonomy" id="67767"/>
    <lineage>
        <taxon>Eukaryota</taxon>
        <taxon>Metazoa</taxon>
        <taxon>Ecdysozoa</taxon>
        <taxon>Arthropoda</taxon>
        <taxon>Hexapoda</taxon>
        <taxon>Insecta</taxon>
        <taxon>Pterygota</taxon>
        <taxon>Neoptera</taxon>
        <taxon>Endopterygota</taxon>
        <taxon>Hymenoptera</taxon>
        <taxon>Apocrita</taxon>
        <taxon>Aculeata</taxon>
        <taxon>Formicoidea</taxon>
        <taxon>Formicidae</taxon>
        <taxon>Formicinae</taxon>
        <taxon>Lasius</taxon>
        <taxon>Lasius</taxon>
    </lineage>
</organism>
<keyword evidence="1" id="KW-0175">Coiled coil</keyword>
<dbReference type="InterPro" id="IPR043502">
    <property type="entry name" value="DNA/RNA_pol_sf"/>
</dbReference>
<evidence type="ECO:0000313" key="4">
    <source>
        <dbReference type="EMBL" id="KMQ90158.1"/>
    </source>
</evidence>